<feature type="non-terminal residue" evidence="1">
    <location>
        <position position="251"/>
    </location>
</feature>
<dbReference type="EMBL" id="CAJVQC010038439">
    <property type="protein sequence ID" value="CAG8766171.1"/>
    <property type="molecule type" value="Genomic_DNA"/>
</dbReference>
<feature type="non-terminal residue" evidence="1">
    <location>
        <position position="1"/>
    </location>
</feature>
<sequence>VLGLDPQHQASLLKVIILGLIAAVAISSRLFSIIRFESVIHEFDPWFNYRTTRRLVQTNFYEFWNWFDERSWYPLGRVVGGTVYPGLMVTSATIHNILHALNFPVDIRNICVLLAPLFSAFTAVAAYLLTSEMKDSSAGLLAAAFIGVAPGYISRSVAGSYDNEGIAIFLLMFTFYLWIKSLKEGSAFFGGYVFIINLIPLHVFALILMGRFSTRLYVAYSSFYVLGTLMSMQIPFVGFQPTRTSEHMAAL</sequence>
<evidence type="ECO:0000313" key="1">
    <source>
        <dbReference type="EMBL" id="CAG8766171.1"/>
    </source>
</evidence>
<proteinExistence type="predicted"/>
<organism evidence="1 2">
    <name type="scientific">Racocetra persica</name>
    <dbReference type="NCBI Taxonomy" id="160502"/>
    <lineage>
        <taxon>Eukaryota</taxon>
        <taxon>Fungi</taxon>
        <taxon>Fungi incertae sedis</taxon>
        <taxon>Mucoromycota</taxon>
        <taxon>Glomeromycotina</taxon>
        <taxon>Glomeromycetes</taxon>
        <taxon>Diversisporales</taxon>
        <taxon>Gigasporaceae</taxon>
        <taxon>Racocetra</taxon>
    </lineage>
</organism>
<protein>
    <submittedName>
        <fullName evidence="1">16792_t:CDS:1</fullName>
    </submittedName>
</protein>
<keyword evidence="2" id="KW-1185">Reference proteome</keyword>
<comment type="caution">
    <text evidence="1">The sequence shown here is derived from an EMBL/GenBank/DDBJ whole genome shotgun (WGS) entry which is preliminary data.</text>
</comment>
<accession>A0ACA9QVS0</accession>
<gene>
    <name evidence="1" type="ORF">RPERSI_LOCUS15817</name>
</gene>
<evidence type="ECO:0000313" key="2">
    <source>
        <dbReference type="Proteomes" id="UP000789920"/>
    </source>
</evidence>
<dbReference type="Proteomes" id="UP000789920">
    <property type="component" value="Unassembled WGS sequence"/>
</dbReference>
<reference evidence="1" key="1">
    <citation type="submission" date="2021-06" db="EMBL/GenBank/DDBJ databases">
        <authorList>
            <person name="Kallberg Y."/>
            <person name="Tangrot J."/>
            <person name="Rosling A."/>
        </authorList>
    </citation>
    <scope>NUCLEOTIDE SEQUENCE</scope>
    <source>
        <strain evidence="1">MA461A</strain>
    </source>
</reference>
<name>A0ACA9QVS0_9GLOM</name>